<proteinExistence type="predicted"/>
<comment type="caution">
    <text evidence="2">The sequence shown here is derived from an EMBL/GenBank/DDBJ whole genome shotgun (WGS) entry which is preliminary data.</text>
</comment>
<reference evidence="2" key="1">
    <citation type="submission" date="2022-04" db="EMBL/GenBank/DDBJ databases">
        <title>Carnegiea gigantea Genome sequencing and assembly v2.</title>
        <authorList>
            <person name="Copetti D."/>
            <person name="Sanderson M.J."/>
            <person name="Burquez A."/>
            <person name="Wojciechowski M.F."/>
        </authorList>
    </citation>
    <scope>NUCLEOTIDE SEQUENCE</scope>
    <source>
        <strain evidence="2">SGP5-SGP5p</strain>
        <tissue evidence="2">Aerial part</tissue>
    </source>
</reference>
<dbReference type="AlphaFoldDB" id="A0A9Q1GHV2"/>
<keyword evidence="3" id="KW-1185">Reference proteome</keyword>
<sequence length="153" mass="17126">MTGSKVPSPHNAKEPAKQSKQALQPVEQKKGSPRAYDEQEATDSRKPKLTKEVVPKKNNEKHLGAARTPEKLKEASPLDALKKRQTKKLPLAYCSPYVIRLTKLDGELSQEELTISEHVFRKVKDVDDNESLFDGCSDKEAIRDSMVTLKLGD</sequence>
<protein>
    <submittedName>
        <fullName evidence="2">Uncharacterized protein</fullName>
    </submittedName>
</protein>
<feature type="compositionally biased region" description="Basic and acidic residues" evidence="1">
    <location>
        <begin position="42"/>
        <end position="82"/>
    </location>
</feature>
<feature type="region of interest" description="Disordered" evidence="1">
    <location>
        <begin position="1"/>
        <end position="82"/>
    </location>
</feature>
<organism evidence="2 3">
    <name type="scientific">Carnegiea gigantea</name>
    <dbReference type="NCBI Taxonomy" id="171969"/>
    <lineage>
        <taxon>Eukaryota</taxon>
        <taxon>Viridiplantae</taxon>
        <taxon>Streptophyta</taxon>
        <taxon>Embryophyta</taxon>
        <taxon>Tracheophyta</taxon>
        <taxon>Spermatophyta</taxon>
        <taxon>Magnoliopsida</taxon>
        <taxon>eudicotyledons</taxon>
        <taxon>Gunneridae</taxon>
        <taxon>Pentapetalae</taxon>
        <taxon>Caryophyllales</taxon>
        <taxon>Cactineae</taxon>
        <taxon>Cactaceae</taxon>
        <taxon>Cactoideae</taxon>
        <taxon>Echinocereeae</taxon>
        <taxon>Carnegiea</taxon>
    </lineage>
</organism>
<evidence type="ECO:0000313" key="3">
    <source>
        <dbReference type="Proteomes" id="UP001153076"/>
    </source>
</evidence>
<dbReference type="EMBL" id="JAKOGI010003010">
    <property type="protein sequence ID" value="KAJ8420956.1"/>
    <property type="molecule type" value="Genomic_DNA"/>
</dbReference>
<name>A0A9Q1GHV2_9CARY</name>
<accession>A0A9Q1GHV2</accession>
<evidence type="ECO:0000256" key="1">
    <source>
        <dbReference type="SAM" id="MobiDB-lite"/>
    </source>
</evidence>
<evidence type="ECO:0000313" key="2">
    <source>
        <dbReference type="EMBL" id="KAJ8420956.1"/>
    </source>
</evidence>
<gene>
    <name evidence="2" type="ORF">Cgig2_025810</name>
</gene>
<dbReference type="Proteomes" id="UP001153076">
    <property type="component" value="Unassembled WGS sequence"/>
</dbReference>